<evidence type="ECO:0000313" key="1">
    <source>
        <dbReference type="EMBL" id="PRQ39139.1"/>
    </source>
</evidence>
<dbReference type="Gramene" id="PRQ39139">
    <property type="protein sequence ID" value="PRQ39139"/>
    <property type="gene ID" value="RchiOBHm_Chr4g0421761"/>
</dbReference>
<keyword evidence="2" id="KW-1185">Reference proteome</keyword>
<organism evidence="1 2">
    <name type="scientific">Rosa chinensis</name>
    <name type="common">China rose</name>
    <dbReference type="NCBI Taxonomy" id="74649"/>
    <lineage>
        <taxon>Eukaryota</taxon>
        <taxon>Viridiplantae</taxon>
        <taxon>Streptophyta</taxon>
        <taxon>Embryophyta</taxon>
        <taxon>Tracheophyta</taxon>
        <taxon>Spermatophyta</taxon>
        <taxon>Magnoliopsida</taxon>
        <taxon>eudicotyledons</taxon>
        <taxon>Gunneridae</taxon>
        <taxon>Pentapetalae</taxon>
        <taxon>rosids</taxon>
        <taxon>fabids</taxon>
        <taxon>Rosales</taxon>
        <taxon>Rosaceae</taxon>
        <taxon>Rosoideae</taxon>
        <taxon>Rosoideae incertae sedis</taxon>
        <taxon>Rosa</taxon>
    </lineage>
</organism>
<gene>
    <name evidence="1" type="ORF">RchiOBHm_Chr4g0421761</name>
</gene>
<dbReference type="Proteomes" id="UP000238479">
    <property type="component" value="Chromosome 4"/>
</dbReference>
<protein>
    <submittedName>
        <fullName evidence="1">Uncharacterized protein</fullName>
    </submittedName>
</protein>
<name>A0A2P6QYF9_ROSCH</name>
<reference evidence="1 2" key="1">
    <citation type="journal article" date="2018" name="Nat. Genet.">
        <title>The Rosa genome provides new insights in the design of modern roses.</title>
        <authorList>
            <person name="Bendahmane M."/>
        </authorList>
    </citation>
    <scope>NUCLEOTIDE SEQUENCE [LARGE SCALE GENOMIC DNA]</scope>
    <source>
        <strain evidence="2">cv. Old Blush</strain>
    </source>
</reference>
<proteinExistence type="predicted"/>
<evidence type="ECO:0000313" key="2">
    <source>
        <dbReference type="Proteomes" id="UP000238479"/>
    </source>
</evidence>
<dbReference type="EMBL" id="PDCK01000042">
    <property type="protein sequence ID" value="PRQ39139.1"/>
    <property type="molecule type" value="Genomic_DNA"/>
</dbReference>
<comment type="caution">
    <text evidence="1">The sequence shown here is derived from an EMBL/GenBank/DDBJ whole genome shotgun (WGS) entry which is preliminary data.</text>
</comment>
<accession>A0A2P6QYF9</accession>
<sequence length="101" mass="10690">MLYIKKKKNLSLSLSLSPTPIYLLRLHPPHAPFHPVLSAFPPTPLPSPESASCCPAFSTLAASPSPASEASSASALSFPTVLIIVRPILPLQALAPIRSRP</sequence>
<dbReference type="AlphaFoldDB" id="A0A2P6QYF9"/>